<comment type="caution">
    <text evidence="1">The sequence shown here is derived from an EMBL/GenBank/DDBJ whole genome shotgun (WGS) entry which is preliminary data.</text>
</comment>
<proteinExistence type="predicted"/>
<organism evidence="1 2">
    <name type="scientific">Euphydryas editha</name>
    <name type="common">Edith's checkerspot</name>
    <dbReference type="NCBI Taxonomy" id="104508"/>
    <lineage>
        <taxon>Eukaryota</taxon>
        <taxon>Metazoa</taxon>
        <taxon>Ecdysozoa</taxon>
        <taxon>Arthropoda</taxon>
        <taxon>Hexapoda</taxon>
        <taxon>Insecta</taxon>
        <taxon>Pterygota</taxon>
        <taxon>Neoptera</taxon>
        <taxon>Endopterygota</taxon>
        <taxon>Lepidoptera</taxon>
        <taxon>Glossata</taxon>
        <taxon>Ditrysia</taxon>
        <taxon>Papilionoidea</taxon>
        <taxon>Nymphalidae</taxon>
        <taxon>Nymphalinae</taxon>
        <taxon>Euphydryas</taxon>
    </lineage>
</organism>
<reference evidence="1" key="1">
    <citation type="submission" date="2022-03" db="EMBL/GenBank/DDBJ databases">
        <authorList>
            <person name="Tunstrom K."/>
        </authorList>
    </citation>
    <scope>NUCLEOTIDE SEQUENCE</scope>
</reference>
<protein>
    <submittedName>
        <fullName evidence="1">Uncharacterized protein</fullName>
    </submittedName>
</protein>
<sequence length="97" mass="9912">MVNSKWTMSTPGMASDDSVAAAGYGDPDRMATDPLFATGQACVVSLGFCWVCGLGRSMLALCRAGPAANGPYSGVGPLLVLFCLAQRDWSSGSSEGS</sequence>
<dbReference type="AlphaFoldDB" id="A0AAU9VAB5"/>
<gene>
    <name evidence="1" type="ORF">EEDITHA_LOCUS22329</name>
</gene>
<dbReference type="Proteomes" id="UP001153954">
    <property type="component" value="Unassembled WGS sequence"/>
</dbReference>
<accession>A0AAU9VAB5</accession>
<evidence type="ECO:0000313" key="1">
    <source>
        <dbReference type="EMBL" id="CAH2108389.1"/>
    </source>
</evidence>
<evidence type="ECO:0000313" key="2">
    <source>
        <dbReference type="Proteomes" id="UP001153954"/>
    </source>
</evidence>
<keyword evidence="2" id="KW-1185">Reference proteome</keyword>
<dbReference type="EMBL" id="CAKOGL010000031">
    <property type="protein sequence ID" value="CAH2108389.1"/>
    <property type="molecule type" value="Genomic_DNA"/>
</dbReference>
<name>A0AAU9VAB5_EUPED</name>